<dbReference type="AlphaFoldDB" id="A0A5P6VTL3"/>
<gene>
    <name evidence="1" type="ORF">FXF36_04730</name>
</gene>
<organism evidence="1 2">
    <name type="scientific">Pseudobutyrivibrio xylanivorans</name>
    <dbReference type="NCBI Taxonomy" id="185007"/>
    <lineage>
        <taxon>Bacteria</taxon>
        <taxon>Bacillati</taxon>
        <taxon>Bacillota</taxon>
        <taxon>Clostridia</taxon>
        <taxon>Lachnospirales</taxon>
        <taxon>Lachnospiraceae</taxon>
        <taxon>Pseudobutyrivibrio</taxon>
    </lineage>
</organism>
<proteinExistence type="predicted"/>
<sequence>MSENFDINDNTDLKKALDTIKRGDNKGEVNMAVSAICYNEKGDKYAFVTFSDGVREAEGSVPKCQIIRNNGFAEIEVHQLEKYMRDNLSEIKKMAAGVDIFSAFKK</sequence>
<dbReference type="EMBL" id="CP043028">
    <property type="protein sequence ID" value="QFJ54221.1"/>
    <property type="molecule type" value="Genomic_DNA"/>
</dbReference>
<protein>
    <submittedName>
        <fullName evidence="1">Uncharacterized protein</fullName>
    </submittedName>
</protein>
<dbReference type="OrthoDB" id="2062855at2"/>
<dbReference type="Proteomes" id="UP000327030">
    <property type="component" value="Chromosome 1"/>
</dbReference>
<reference evidence="2" key="1">
    <citation type="submission" date="2019-08" db="EMBL/GenBank/DDBJ databases">
        <title>Complete Genome Sequence of the Polysaccharide-Degrading Rumen Bacterium Pseudobutyrivibrio xylanivorans MA3014.</title>
        <authorList>
            <person name="Palevich N."/>
            <person name="Maclean P.H."/>
            <person name="Kelly W.J."/>
            <person name="Leahy S.C."/>
            <person name="Rakonjac J."/>
            <person name="Attwood G.T."/>
        </authorList>
    </citation>
    <scope>NUCLEOTIDE SEQUENCE [LARGE SCALE GENOMIC DNA]</scope>
    <source>
        <strain evidence="2">MA3014</strain>
    </source>
</reference>
<name>A0A5P6VTL3_PSEXY</name>
<dbReference type="KEGG" id="pxv:FXF36_04730"/>
<evidence type="ECO:0000313" key="1">
    <source>
        <dbReference type="EMBL" id="QFJ54221.1"/>
    </source>
</evidence>
<dbReference type="RefSeq" id="WP_151622717.1">
    <property type="nucleotide sequence ID" value="NZ_CP043028.1"/>
</dbReference>
<accession>A0A5P6VTL3</accession>
<evidence type="ECO:0000313" key="2">
    <source>
        <dbReference type="Proteomes" id="UP000327030"/>
    </source>
</evidence>